<reference evidence="3" key="1">
    <citation type="submission" date="2025-08" db="UniProtKB">
        <authorList>
            <consortium name="RefSeq"/>
        </authorList>
    </citation>
    <scope>IDENTIFICATION</scope>
</reference>
<feature type="region of interest" description="Disordered" evidence="1">
    <location>
        <begin position="38"/>
        <end position="74"/>
    </location>
</feature>
<dbReference type="Proteomes" id="UP000694888">
    <property type="component" value="Unplaced"/>
</dbReference>
<dbReference type="RefSeq" id="XP_012946481.1">
    <property type="nucleotide sequence ID" value="XM_013091027.1"/>
</dbReference>
<feature type="compositionally biased region" description="Acidic residues" evidence="1">
    <location>
        <begin position="249"/>
        <end position="260"/>
    </location>
</feature>
<feature type="non-terminal residue" evidence="3">
    <location>
        <position position="729"/>
    </location>
</feature>
<feature type="compositionally biased region" description="Polar residues" evidence="1">
    <location>
        <begin position="64"/>
        <end position="74"/>
    </location>
</feature>
<sequence>VSSHRPMWKPELSEPWRYPAVCVITEVLLTPDRVEARDSNNSRVFSPPTSLSVSREPTALPLPISSTSHDNLTGAANTELQTPQTSQIFSVSPSASPGLRAIASRTSSLHSGERRTNTEDQERCLVFSETVAKKISSTDDKSEGDYESDDNRRSSSNNNNGNNNEKEEGNNKEGEGEEEGDDDRDKEGNNNRNNEDNSVIGFGESTGEICAGGLTTRDRVYLLWPAAQTQSDTRQQREEAGTAEGKEKEEEEREEEEGEDGGAAARERSIEERAIEGWRSGERKPSGCGVVAEVAAERSYLHDYDYDHDSAFSAISSVREARSSNLASPVDTGGAECVCADTDPSTSDSFTERGQGAGKSLPFSESDSGGKDRSLQPHTDRRSARVSGQGSLGEGELLSSNNSTNFYTCVGFNSDQENSPKGVRSDDVSAGEIIREDTTLRNPRHSHNDCLTHEEFVFESHPPGRASDSERFQEGINRDPWCFDSLSDSGVSFVSERDVVFQDAPTSDECASLPLPHSASVSAGSESNTHATHYPSTHTEFSEKLDSACAIYNADVIGNVKYCQCEILCDCFARNLHSETVRYPPSQTNPLIPSVSDKGLSYLDSGESSNWCHCSVTANEARPLVISTHADRCLASRDPGGHYLRTDQRSHDGCSKGQSGVGAGVGYELTVQCPVDNFSVKDSNRSHPPVPPHTLVSGPVTTLNDRAASKTVGAEGNCHIFVDNTTNGN</sequence>
<evidence type="ECO:0000313" key="3">
    <source>
        <dbReference type="RefSeq" id="XP_012946481.1"/>
    </source>
</evidence>
<feature type="region of interest" description="Disordered" evidence="1">
    <location>
        <begin position="105"/>
        <end position="124"/>
    </location>
</feature>
<feature type="compositionally biased region" description="Low complexity" evidence="1">
    <location>
        <begin position="154"/>
        <end position="163"/>
    </location>
</feature>
<feature type="compositionally biased region" description="Polar residues" evidence="1">
    <location>
        <begin position="519"/>
        <end position="535"/>
    </location>
</feature>
<feature type="region of interest" description="Disordered" evidence="1">
    <location>
        <begin position="229"/>
        <end position="288"/>
    </location>
</feature>
<feature type="compositionally biased region" description="Polar residues" evidence="1">
    <location>
        <begin position="41"/>
        <end position="55"/>
    </location>
</feature>
<keyword evidence="2" id="KW-1185">Reference proteome</keyword>
<gene>
    <name evidence="3" type="primary">LOC106014026</name>
</gene>
<feature type="non-terminal residue" evidence="3">
    <location>
        <position position="1"/>
    </location>
</feature>
<proteinExistence type="predicted"/>
<feature type="region of interest" description="Disordered" evidence="1">
    <location>
        <begin position="343"/>
        <end position="399"/>
    </location>
</feature>
<name>A0ABM1AF49_APLCA</name>
<evidence type="ECO:0000256" key="1">
    <source>
        <dbReference type="SAM" id="MobiDB-lite"/>
    </source>
</evidence>
<feature type="compositionally biased region" description="Basic and acidic residues" evidence="1">
    <location>
        <begin position="368"/>
        <end position="383"/>
    </location>
</feature>
<evidence type="ECO:0000313" key="2">
    <source>
        <dbReference type="Proteomes" id="UP000694888"/>
    </source>
</evidence>
<feature type="compositionally biased region" description="Basic and acidic residues" evidence="1">
    <location>
        <begin position="265"/>
        <end position="285"/>
    </location>
</feature>
<feature type="region of interest" description="Disordered" evidence="1">
    <location>
        <begin position="508"/>
        <end position="535"/>
    </location>
</feature>
<protein>
    <submittedName>
        <fullName evidence="3">Uncharacterized protein LOC106014026</fullName>
    </submittedName>
</protein>
<dbReference type="GeneID" id="106014026"/>
<organism evidence="2 3">
    <name type="scientific">Aplysia californica</name>
    <name type="common">California sea hare</name>
    <dbReference type="NCBI Taxonomy" id="6500"/>
    <lineage>
        <taxon>Eukaryota</taxon>
        <taxon>Metazoa</taxon>
        <taxon>Spiralia</taxon>
        <taxon>Lophotrochozoa</taxon>
        <taxon>Mollusca</taxon>
        <taxon>Gastropoda</taxon>
        <taxon>Heterobranchia</taxon>
        <taxon>Euthyneura</taxon>
        <taxon>Tectipleura</taxon>
        <taxon>Aplysiida</taxon>
        <taxon>Aplysioidea</taxon>
        <taxon>Aplysiidae</taxon>
        <taxon>Aplysia</taxon>
    </lineage>
</organism>
<feature type="region of interest" description="Disordered" evidence="1">
    <location>
        <begin position="134"/>
        <end position="204"/>
    </location>
</feature>
<accession>A0ABM1AF49</accession>
<feature type="compositionally biased region" description="Basic and acidic residues" evidence="1">
    <location>
        <begin position="164"/>
        <end position="174"/>
    </location>
</feature>
<feature type="compositionally biased region" description="Basic and acidic residues" evidence="1">
    <location>
        <begin position="111"/>
        <end position="123"/>
    </location>
</feature>
<feature type="compositionally biased region" description="Basic and acidic residues" evidence="1">
    <location>
        <begin position="234"/>
        <end position="248"/>
    </location>
</feature>
<feature type="compositionally biased region" description="Basic and acidic residues" evidence="1">
    <location>
        <begin position="136"/>
        <end position="153"/>
    </location>
</feature>
<feature type="compositionally biased region" description="Basic and acidic residues" evidence="1">
    <location>
        <begin position="183"/>
        <end position="195"/>
    </location>
</feature>